<comment type="similarity">
    <text evidence="2 7">Belongs to the ExbD/TolR family.</text>
</comment>
<dbReference type="AlphaFoldDB" id="A0A518HQQ8"/>
<organism evidence="9 10">
    <name type="scientific">Stieleria neptunia</name>
    <dbReference type="NCBI Taxonomy" id="2527979"/>
    <lineage>
        <taxon>Bacteria</taxon>
        <taxon>Pseudomonadati</taxon>
        <taxon>Planctomycetota</taxon>
        <taxon>Planctomycetia</taxon>
        <taxon>Pirellulales</taxon>
        <taxon>Pirellulaceae</taxon>
        <taxon>Stieleria</taxon>
    </lineage>
</organism>
<evidence type="ECO:0000256" key="1">
    <source>
        <dbReference type="ARBA" id="ARBA00004162"/>
    </source>
</evidence>
<dbReference type="EMBL" id="CP037423">
    <property type="protein sequence ID" value="QDV43184.1"/>
    <property type="molecule type" value="Genomic_DNA"/>
</dbReference>
<dbReference type="OrthoDB" id="9793581at2"/>
<evidence type="ECO:0000313" key="9">
    <source>
        <dbReference type="EMBL" id="QDV43184.1"/>
    </source>
</evidence>
<evidence type="ECO:0000256" key="3">
    <source>
        <dbReference type="ARBA" id="ARBA00022475"/>
    </source>
</evidence>
<name>A0A518HQQ8_9BACT</name>
<dbReference type="GO" id="GO:0015031">
    <property type="term" value="P:protein transport"/>
    <property type="evidence" value="ECO:0007669"/>
    <property type="project" value="UniProtKB-KW"/>
</dbReference>
<dbReference type="InterPro" id="IPR003400">
    <property type="entry name" value="ExbD"/>
</dbReference>
<dbReference type="KEGG" id="snep:Enr13x_30390"/>
<keyword evidence="5 8" id="KW-1133">Transmembrane helix</keyword>
<evidence type="ECO:0000256" key="6">
    <source>
        <dbReference type="ARBA" id="ARBA00023136"/>
    </source>
</evidence>
<evidence type="ECO:0000256" key="2">
    <source>
        <dbReference type="ARBA" id="ARBA00005811"/>
    </source>
</evidence>
<evidence type="ECO:0000256" key="7">
    <source>
        <dbReference type="RuleBase" id="RU003879"/>
    </source>
</evidence>
<dbReference type="Gene3D" id="3.30.420.270">
    <property type="match status" value="1"/>
</dbReference>
<protein>
    <submittedName>
        <fullName evidence="9">Biopolymer transport protein ExbD</fullName>
    </submittedName>
</protein>
<dbReference type="GO" id="GO:0022857">
    <property type="term" value="F:transmembrane transporter activity"/>
    <property type="evidence" value="ECO:0007669"/>
    <property type="project" value="InterPro"/>
</dbReference>
<keyword evidence="6 8" id="KW-0472">Membrane</keyword>
<keyword evidence="4 7" id="KW-0812">Transmembrane</keyword>
<feature type="transmembrane region" description="Helical" evidence="8">
    <location>
        <begin position="12"/>
        <end position="31"/>
    </location>
</feature>
<dbReference type="PANTHER" id="PTHR30558">
    <property type="entry name" value="EXBD MEMBRANE COMPONENT OF PMF-DRIVEN MACROMOLECULE IMPORT SYSTEM"/>
    <property type="match status" value="1"/>
</dbReference>
<evidence type="ECO:0000256" key="8">
    <source>
        <dbReference type="SAM" id="Phobius"/>
    </source>
</evidence>
<dbReference type="Proteomes" id="UP000319004">
    <property type="component" value="Chromosome"/>
</dbReference>
<dbReference type="PANTHER" id="PTHR30558:SF3">
    <property type="entry name" value="BIOPOLYMER TRANSPORT PROTEIN EXBD-RELATED"/>
    <property type="match status" value="1"/>
</dbReference>
<keyword evidence="7" id="KW-0813">Transport</keyword>
<gene>
    <name evidence="9" type="ORF">Enr13x_30390</name>
</gene>
<comment type="subcellular location">
    <subcellularLocation>
        <location evidence="1">Cell membrane</location>
        <topology evidence="1">Single-pass membrane protein</topology>
    </subcellularLocation>
    <subcellularLocation>
        <location evidence="7">Cell membrane</location>
        <topology evidence="7">Single-pass type II membrane protein</topology>
    </subcellularLocation>
</comment>
<dbReference type="Pfam" id="PF02472">
    <property type="entry name" value="ExbD"/>
    <property type="match status" value="1"/>
</dbReference>
<reference evidence="9 10" key="1">
    <citation type="submission" date="2019-03" db="EMBL/GenBank/DDBJ databases">
        <title>Deep-cultivation of Planctomycetes and their phenomic and genomic characterization uncovers novel biology.</title>
        <authorList>
            <person name="Wiegand S."/>
            <person name="Jogler M."/>
            <person name="Boedeker C."/>
            <person name="Pinto D."/>
            <person name="Vollmers J."/>
            <person name="Rivas-Marin E."/>
            <person name="Kohn T."/>
            <person name="Peeters S.H."/>
            <person name="Heuer A."/>
            <person name="Rast P."/>
            <person name="Oberbeckmann S."/>
            <person name="Bunk B."/>
            <person name="Jeske O."/>
            <person name="Meyerdierks A."/>
            <person name="Storesund J.E."/>
            <person name="Kallscheuer N."/>
            <person name="Luecker S."/>
            <person name="Lage O.M."/>
            <person name="Pohl T."/>
            <person name="Merkel B.J."/>
            <person name="Hornburger P."/>
            <person name="Mueller R.-W."/>
            <person name="Bruemmer F."/>
            <person name="Labrenz M."/>
            <person name="Spormann A.M."/>
            <person name="Op den Camp H."/>
            <person name="Overmann J."/>
            <person name="Amann R."/>
            <person name="Jetten M.S.M."/>
            <person name="Mascher T."/>
            <person name="Medema M.H."/>
            <person name="Devos D.P."/>
            <person name="Kaster A.-K."/>
            <person name="Ovreas L."/>
            <person name="Rohde M."/>
            <person name="Galperin M.Y."/>
            <person name="Jogler C."/>
        </authorList>
    </citation>
    <scope>NUCLEOTIDE SEQUENCE [LARGE SCALE GENOMIC DNA]</scope>
    <source>
        <strain evidence="9 10">Enr13</strain>
    </source>
</reference>
<keyword evidence="3" id="KW-1003">Cell membrane</keyword>
<evidence type="ECO:0000313" key="10">
    <source>
        <dbReference type="Proteomes" id="UP000319004"/>
    </source>
</evidence>
<keyword evidence="7" id="KW-0653">Protein transport</keyword>
<accession>A0A518HQQ8</accession>
<evidence type="ECO:0000256" key="4">
    <source>
        <dbReference type="ARBA" id="ARBA00022692"/>
    </source>
</evidence>
<keyword evidence="10" id="KW-1185">Reference proteome</keyword>
<dbReference type="GO" id="GO:0005886">
    <property type="term" value="C:plasma membrane"/>
    <property type="evidence" value="ECO:0007669"/>
    <property type="project" value="UniProtKB-SubCell"/>
</dbReference>
<proteinExistence type="inferred from homology"/>
<dbReference type="RefSeq" id="WP_145387090.1">
    <property type="nucleotide sequence ID" value="NZ_CP037423.1"/>
</dbReference>
<sequence>MAKRNRSNEDVTINLTPMIDVVFLLVIFFMVGTKFSESESRIDVSVPSVGPMNAISRVPDERVVELTAEGNVLLDGQVVNNEQLAEILASQFAQYPDLKVVVRADSAGSLQGFAETIHTVRRSGVAQIGIAVKVESGGGGGILR</sequence>
<evidence type="ECO:0000256" key="5">
    <source>
        <dbReference type="ARBA" id="ARBA00022989"/>
    </source>
</evidence>